<keyword evidence="6" id="KW-1185">Reference proteome</keyword>
<name>A0AAD8NSP4_TARER</name>
<sequence>MTLTLRHFIVPSSPLLFNVNEHHRLRSRVVVRCVGDDESCESIGISCSCVSSVNRKNAYVSTYDVGEKKSVEDDDEKLEVLWDDGFGSQTTDDCIETVMSLIKNIDGGPPRWFCPVACRKPMKDSPVLMYLPGIDGTGAGLVVHEKALGKIFSVQCLHIPVSDRSSLEGLLQIVEKSVMSEHTLSPNKPIYLFGESFGGALALAVAARNPTIDLVLILANPATSYERSPLLFLPSLVENLSEEHYGMLPYIMSPLACDYIKMAMVKCYGRNHLESLCQLLAGFSKDLSLISVAPQMLPKDTFSWRLKLVKSAAAYANSRLHAITSRVLVLASGRDNVLPSKSEAQRLFRLLKHCDIRVFEENGHSILLESGVSVLTAIRTTCMYRRFSKHDVLKDYLPISFTEFKTSPAESWWYRLYIDAVMFSTTEDGEIVRGLAGIPDEGPVLIVGNHMLMAFDVLPIVSAYLREKKITLHGLTHPYFFHVDVEQEFYIIPIADLLKLGGSIPVSGRNFFKLLANKSHILLYPGGIREALHRKGETGKLFWPDKQEFVRMAVRFGATIIPYGGVGEDDILQLIVDFNDIKRTPILNNMVYRFNQGRTNLRAGVGGEIANQQFHMPIFMPKPLGRLYYMFGKPIRTKGNESIVNDDNYLQELYLQIRREVEKNMAYLIKKREEDPYRSSVERFVWQMKHGLLDQTPTFEP</sequence>
<evidence type="ECO:0000313" key="6">
    <source>
        <dbReference type="Proteomes" id="UP001229421"/>
    </source>
</evidence>
<dbReference type="AlphaFoldDB" id="A0AAD8NSP4"/>
<protein>
    <recommendedName>
        <fullName evidence="4">Serine aminopeptidase S33 domain-containing protein</fullName>
    </recommendedName>
</protein>
<keyword evidence="2" id="KW-0808">Transferase</keyword>
<dbReference type="SUPFAM" id="SSF53474">
    <property type="entry name" value="alpha/beta-Hydrolases"/>
    <property type="match status" value="1"/>
</dbReference>
<dbReference type="CDD" id="cd07987">
    <property type="entry name" value="LPLAT_MGAT-like"/>
    <property type="match status" value="1"/>
</dbReference>
<feature type="domain" description="Serine aminopeptidase S33" evidence="4">
    <location>
        <begin position="184"/>
        <end position="370"/>
    </location>
</feature>
<reference evidence="5" key="1">
    <citation type="journal article" date="2023" name="bioRxiv">
        <title>Improved chromosome-level genome assembly for marigold (Tagetes erecta).</title>
        <authorList>
            <person name="Jiang F."/>
            <person name="Yuan L."/>
            <person name="Wang S."/>
            <person name="Wang H."/>
            <person name="Xu D."/>
            <person name="Wang A."/>
            <person name="Fan W."/>
        </authorList>
    </citation>
    <scope>NUCLEOTIDE SEQUENCE</scope>
    <source>
        <strain evidence="5">WSJ</strain>
        <tissue evidence="5">Leaf</tissue>
    </source>
</reference>
<comment type="caution">
    <text evidence="5">The sequence shown here is derived from an EMBL/GenBank/DDBJ whole genome shotgun (WGS) entry which is preliminary data.</text>
</comment>
<dbReference type="PANTHER" id="PTHR22753:SF40">
    <property type="entry name" value="ACYLGLYCEROL LIPASE"/>
    <property type="match status" value="1"/>
</dbReference>
<gene>
    <name evidence="5" type="ORF">QVD17_28383</name>
</gene>
<dbReference type="Pfam" id="PF03982">
    <property type="entry name" value="DAGAT"/>
    <property type="match status" value="1"/>
</dbReference>
<evidence type="ECO:0000313" key="5">
    <source>
        <dbReference type="EMBL" id="KAK1419221.1"/>
    </source>
</evidence>
<dbReference type="Proteomes" id="UP001229421">
    <property type="component" value="Unassembled WGS sequence"/>
</dbReference>
<evidence type="ECO:0000256" key="1">
    <source>
        <dbReference type="ARBA" id="ARBA00005420"/>
    </source>
</evidence>
<dbReference type="GO" id="GO:0004144">
    <property type="term" value="F:diacylglycerol O-acyltransferase activity"/>
    <property type="evidence" value="ECO:0007669"/>
    <property type="project" value="UniProtKB-ARBA"/>
</dbReference>
<evidence type="ECO:0000259" key="4">
    <source>
        <dbReference type="Pfam" id="PF12146"/>
    </source>
</evidence>
<dbReference type="InterPro" id="IPR029058">
    <property type="entry name" value="AB_hydrolase_fold"/>
</dbReference>
<dbReference type="PANTHER" id="PTHR22753">
    <property type="entry name" value="TRANSMEMBRANE PROTEIN 68"/>
    <property type="match status" value="1"/>
</dbReference>
<dbReference type="GO" id="GO:0019432">
    <property type="term" value="P:triglyceride biosynthetic process"/>
    <property type="evidence" value="ECO:0007669"/>
    <property type="project" value="UniProtKB-ARBA"/>
</dbReference>
<organism evidence="5 6">
    <name type="scientific">Tagetes erecta</name>
    <name type="common">African marigold</name>
    <dbReference type="NCBI Taxonomy" id="13708"/>
    <lineage>
        <taxon>Eukaryota</taxon>
        <taxon>Viridiplantae</taxon>
        <taxon>Streptophyta</taxon>
        <taxon>Embryophyta</taxon>
        <taxon>Tracheophyta</taxon>
        <taxon>Spermatophyta</taxon>
        <taxon>Magnoliopsida</taxon>
        <taxon>eudicotyledons</taxon>
        <taxon>Gunneridae</taxon>
        <taxon>Pentapetalae</taxon>
        <taxon>asterids</taxon>
        <taxon>campanulids</taxon>
        <taxon>Asterales</taxon>
        <taxon>Asteraceae</taxon>
        <taxon>Asteroideae</taxon>
        <taxon>Heliantheae alliance</taxon>
        <taxon>Tageteae</taxon>
        <taxon>Tagetes</taxon>
    </lineage>
</organism>
<keyword evidence="3" id="KW-0012">Acyltransferase</keyword>
<dbReference type="Pfam" id="PF12146">
    <property type="entry name" value="Hydrolase_4"/>
    <property type="match status" value="1"/>
</dbReference>
<dbReference type="EMBL" id="JAUHHV010000007">
    <property type="protein sequence ID" value="KAK1419221.1"/>
    <property type="molecule type" value="Genomic_DNA"/>
</dbReference>
<evidence type="ECO:0000256" key="3">
    <source>
        <dbReference type="ARBA" id="ARBA00023315"/>
    </source>
</evidence>
<comment type="similarity">
    <text evidence="1">Belongs to the diacylglycerol acyltransferase family.</text>
</comment>
<dbReference type="InterPro" id="IPR022742">
    <property type="entry name" value="Hydrolase_4"/>
</dbReference>
<proteinExistence type="inferred from homology"/>
<accession>A0AAD8NSP4</accession>
<dbReference type="GO" id="GO:0016020">
    <property type="term" value="C:membrane"/>
    <property type="evidence" value="ECO:0007669"/>
    <property type="project" value="TreeGrafter"/>
</dbReference>
<dbReference type="Gene3D" id="3.40.50.1820">
    <property type="entry name" value="alpha/beta hydrolase"/>
    <property type="match status" value="1"/>
</dbReference>
<evidence type="ECO:0000256" key="2">
    <source>
        <dbReference type="ARBA" id="ARBA00022679"/>
    </source>
</evidence>
<dbReference type="InterPro" id="IPR007130">
    <property type="entry name" value="DAGAT"/>
</dbReference>